<evidence type="ECO:0000256" key="10">
    <source>
        <dbReference type="ARBA" id="ARBA00023186"/>
    </source>
</evidence>
<organism evidence="12 13">
    <name type="scientific">Caenorhabditis briggsae</name>
    <dbReference type="NCBI Taxonomy" id="6238"/>
    <lineage>
        <taxon>Eukaryota</taxon>
        <taxon>Metazoa</taxon>
        <taxon>Ecdysozoa</taxon>
        <taxon>Nematoda</taxon>
        <taxon>Chromadorea</taxon>
        <taxon>Rhabditida</taxon>
        <taxon>Rhabditina</taxon>
        <taxon>Rhabditomorpha</taxon>
        <taxon>Rhabditoidea</taxon>
        <taxon>Rhabditidae</taxon>
        <taxon>Peloderinae</taxon>
        <taxon>Caenorhabditis</taxon>
    </lineage>
</organism>
<dbReference type="InterPro" id="IPR035427">
    <property type="entry name" value="Tim10-like_dom_sf"/>
</dbReference>
<keyword evidence="13" id="KW-1185">Reference proteome</keyword>
<name>A0AAE9E5V1_CAEBR</name>
<evidence type="ECO:0000256" key="1">
    <source>
        <dbReference type="ARBA" id="ARBA00004173"/>
    </source>
</evidence>
<evidence type="ECO:0000256" key="9">
    <source>
        <dbReference type="ARBA" id="ARBA00023157"/>
    </source>
</evidence>
<evidence type="ECO:0000256" key="4">
    <source>
        <dbReference type="ARBA" id="ARBA00022723"/>
    </source>
</evidence>
<dbReference type="GO" id="GO:0042719">
    <property type="term" value="C:mitochondrial intermembrane space chaperone complex"/>
    <property type="evidence" value="ECO:0007669"/>
    <property type="project" value="UniProtKB-ARBA"/>
</dbReference>
<dbReference type="InterPro" id="IPR004217">
    <property type="entry name" value="Tim10-like"/>
</dbReference>
<proteinExistence type="inferred from homology"/>
<dbReference type="Proteomes" id="UP000829354">
    <property type="component" value="Chromosome I"/>
</dbReference>
<evidence type="ECO:0000256" key="5">
    <source>
        <dbReference type="ARBA" id="ARBA00022833"/>
    </source>
</evidence>
<sequence length="167" mass="18565">MTFVVYTNFESRCLSKNRTKLGYLRVTARGMTLKEAVGNIWEIFEIRKYTAADFSKQGNMDQLLDVETLKNLSPEQQEQVINGVKQQAALANAQNLVTDISEKCTNKCITAPGSSLASGEKQCLQRCMDRFMESWNLVSQTLQKRLQDEMASSGGMSAGFGQGPSFS</sequence>
<comment type="subcellular location">
    <subcellularLocation>
        <location evidence="1">Mitochondrion</location>
    </subcellularLocation>
</comment>
<reference evidence="12 13" key="1">
    <citation type="submission" date="2022-04" db="EMBL/GenBank/DDBJ databases">
        <title>Chromosome-level reference genomes for two strains of Caenorhabditis briggsae: an improved platform for comparative genomics.</title>
        <authorList>
            <person name="Stevens L."/>
            <person name="Andersen E."/>
        </authorList>
    </citation>
    <scope>NUCLEOTIDE SEQUENCE [LARGE SCALE GENOMIC DNA]</scope>
    <source>
        <strain evidence="12">VX34</strain>
        <tissue evidence="12">Whole-organism</tissue>
    </source>
</reference>
<feature type="domain" description="Tim10-like" evidence="11">
    <location>
        <begin position="84"/>
        <end position="144"/>
    </location>
</feature>
<evidence type="ECO:0000256" key="7">
    <source>
        <dbReference type="ARBA" id="ARBA00023010"/>
    </source>
</evidence>
<keyword evidence="4" id="KW-0479">Metal-binding</keyword>
<dbReference type="Pfam" id="PF02953">
    <property type="entry name" value="zf-Tim10_DDP"/>
    <property type="match status" value="1"/>
</dbReference>
<dbReference type="AlphaFoldDB" id="A0AAE9E5V1"/>
<evidence type="ECO:0000256" key="3">
    <source>
        <dbReference type="ARBA" id="ARBA00022448"/>
    </source>
</evidence>
<dbReference type="SUPFAM" id="SSF144122">
    <property type="entry name" value="Tim10-like"/>
    <property type="match status" value="1"/>
</dbReference>
<keyword evidence="6" id="KW-0653">Protein transport</keyword>
<comment type="similarity">
    <text evidence="2">Belongs to the small Tim family.</text>
</comment>
<gene>
    <name evidence="12" type="ORF">L5515_001665</name>
</gene>
<evidence type="ECO:0000256" key="6">
    <source>
        <dbReference type="ARBA" id="ARBA00022927"/>
    </source>
</evidence>
<evidence type="ECO:0000313" key="13">
    <source>
        <dbReference type="Proteomes" id="UP000829354"/>
    </source>
</evidence>
<evidence type="ECO:0000259" key="11">
    <source>
        <dbReference type="Pfam" id="PF02953"/>
    </source>
</evidence>
<keyword evidence="10" id="KW-0143">Chaperone</keyword>
<keyword evidence="7" id="KW-0811">Translocation</keyword>
<dbReference type="GO" id="GO:0046872">
    <property type="term" value="F:metal ion binding"/>
    <property type="evidence" value="ECO:0007669"/>
    <property type="project" value="UniProtKB-KW"/>
</dbReference>
<dbReference type="GO" id="GO:0045039">
    <property type="term" value="P:protein insertion into mitochondrial inner membrane"/>
    <property type="evidence" value="ECO:0007669"/>
    <property type="project" value="UniProtKB-ARBA"/>
</dbReference>
<keyword evidence="9" id="KW-1015">Disulfide bond</keyword>
<dbReference type="FunFam" id="1.10.287.810:FF:000001">
    <property type="entry name" value="mitochondrial import inner membrane translocase subunit TIM13"/>
    <property type="match status" value="1"/>
</dbReference>
<keyword evidence="5" id="KW-0862">Zinc</keyword>
<dbReference type="EMBL" id="CP092620">
    <property type="protein sequence ID" value="UMM13326.1"/>
    <property type="molecule type" value="Genomic_DNA"/>
</dbReference>
<keyword evidence="3" id="KW-0813">Transport</keyword>
<accession>A0AAE9E5V1</accession>
<evidence type="ECO:0000256" key="8">
    <source>
        <dbReference type="ARBA" id="ARBA00023128"/>
    </source>
</evidence>
<dbReference type="GO" id="GO:0015031">
    <property type="term" value="P:protein transport"/>
    <property type="evidence" value="ECO:0007669"/>
    <property type="project" value="UniProtKB-KW"/>
</dbReference>
<dbReference type="Gene3D" id="1.10.287.810">
    <property type="entry name" value="Mitochondrial import inner membrane translocase subunit tim13 like domains"/>
    <property type="match status" value="1"/>
</dbReference>
<evidence type="ECO:0000256" key="2">
    <source>
        <dbReference type="ARBA" id="ARBA00006720"/>
    </source>
</evidence>
<protein>
    <recommendedName>
        <fullName evidence="11">Tim10-like domain-containing protein</fullName>
    </recommendedName>
</protein>
<keyword evidence="8" id="KW-0496">Mitochondrion</keyword>
<evidence type="ECO:0000313" key="12">
    <source>
        <dbReference type="EMBL" id="UMM13326.1"/>
    </source>
</evidence>